<evidence type="ECO:0000256" key="7">
    <source>
        <dbReference type="RuleBase" id="RU004004"/>
    </source>
</evidence>
<evidence type="ECO:0000256" key="8">
    <source>
        <dbReference type="SAM" id="SignalP"/>
    </source>
</evidence>
<keyword evidence="3 8" id="KW-0732">Signal</keyword>
<keyword evidence="4" id="KW-0472">Membrane</keyword>
<dbReference type="RefSeq" id="WP_155315299.1">
    <property type="nucleotide sequence ID" value="NZ_AP021874.1"/>
</dbReference>
<dbReference type="InterPro" id="IPR005644">
    <property type="entry name" value="NolW-like"/>
</dbReference>
<keyword evidence="12" id="KW-1185">Reference proteome</keyword>
<dbReference type="InterPro" id="IPR001775">
    <property type="entry name" value="GspD/PilQ"/>
</dbReference>
<evidence type="ECO:0000259" key="10">
    <source>
        <dbReference type="Pfam" id="PF03958"/>
    </source>
</evidence>
<dbReference type="InterPro" id="IPR004846">
    <property type="entry name" value="T2SS/T3SS_dom"/>
</dbReference>
<dbReference type="EMBL" id="AP021874">
    <property type="protein sequence ID" value="BBO66994.1"/>
    <property type="molecule type" value="Genomic_DNA"/>
</dbReference>
<keyword evidence="2 7" id="KW-0813">Transport</keyword>
<sequence length="518" mass="56481">MLSNFRSQWVSVALASIFMLIGFSGCAQQKAQQKETVFDQWRARAAESKGFSPPEQHRIIDMPQAMTPSVPAGSVGTETVKPLPDKPVTLKIHQADIAVLLRALARSVGISIIVNDTVKGGTSLNVDKIPWNQVFEGILKTHGLSYAWEGNLLRIVTLEDKATIVRGLEADQKILSKRREMELSEPMLTKIIHVDYADAAKLKTNLEKFLSQVGDGKPLGSVLLDEHNNALIIQATRNDLERMIALITELDQPTAQVLIEAHIIEATSETARELGVQWGGLYTGNDYWVTPNAGDAIGLTAGEAVDPSSGWASNFPADVSGASVEGAGFALGMIVQSGDLLLSAQLNALEEEGKLNILSKPSITTLDNQTAIIESGDEVPFQTVDDNKVQIEYKKAVLRLEVTPHVIEGDTLKMDIITNKDELDFTRTVSGNPTVITKKAETNVVLFDGQTTVIGGLNKQTDRDLDYGLPWLRHVPGLGYLFKGESSNRQMQELLIFITPHILKRRPPVTAGTPAPVQ</sequence>
<evidence type="ECO:0000256" key="5">
    <source>
        <dbReference type="ARBA" id="ARBA00023237"/>
    </source>
</evidence>
<dbReference type="GO" id="GO:0009279">
    <property type="term" value="C:cell outer membrane"/>
    <property type="evidence" value="ECO:0007669"/>
    <property type="project" value="UniProtKB-SubCell"/>
</dbReference>
<protein>
    <submittedName>
        <fullName evidence="11">Type II/III secretion system protein</fullName>
    </submittedName>
</protein>
<dbReference type="PRINTS" id="PR00811">
    <property type="entry name" value="BCTERIALGSPD"/>
</dbReference>
<feature type="chain" id="PRO_5024356851" evidence="8">
    <location>
        <begin position="28"/>
        <end position="518"/>
    </location>
</feature>
<dbReference type="PANTHER" id="PTHR30604">
    <property type="entry name" value="PROTEIN TRANSPORT PROTEIN HOFQ"/>
    <property type="match status" value="1"/>
</dbReference>
<feature type="domain" description="Type II/III secretion system secretin-like" evidence="9">
    <location>
        <begin position="348"/>
        <end position="504"/>
    </location>
</feature>
<dbReference type="OrthoDB" id="9775455at2"/>
<evidence type="ECO:0000256" key="2">
    <source>
        <dbReference type="ARBA" id="ARBA00022448"/>
    </source>
</evidence>
<dbReference type="PROSITE" id="PS51257">
    <property type="entry name" value="PROKAR_LIPOPROTEIN"/>
    <property type="match status" value="1"/>
</dbReference>
<dbReference type="Gene3D" id="3.30.1370.120">
    <property type="match status" value="1"/>
</dbReference>
<gene>
    <name evidence="11" type="ORF">DSCA_09240</name>
</gene>
<accession>A0A5K7YL22</accession>
<dbReference type="Proteomes" id="UP000427906">
    <property type="component" value="Chromosome"/>
</dbReference>
<evidence type="ECO:0000256" key="6">
    <source>
        <dbReference type="RuleBase" id="RU004003"/>
    </source>
</evidence>
<dbReference type="Gene3D" id="3.30.1370.130">
    <property type="match status" value="1"/>
</dbReference>
<reference evidence="11 12" key="1">
    <citation type="submission" date="2019-11" db="EMBL/GenBank/DDBJ databases">
        <title>Comparative genomics of hydrocarbon-degrading Desulfosarcina strains.</title>
        <authorList>
            <person name="Watanabe M."/>
            <person name="Kojima H."/>
            <person name="Fukui M."/>
        </authorList>
    </citation>
    <scope>NUCLEOTIDE SEQUENCE [LARGE SCALE GENOMIC DNA]</scope>
    <source>
        <strain evidence="11 12">PL12</strain>
    </source>
</reference>
<dbReference type="PANTHER" id="PTHR30604:SF1">
    <property type="entry name" value="DNA UTILIZATION PROTEIN HOFQ"/>
    <property type="match status" value="1"/>
</dbReference>
<evidence type="ECO:0000259" key="9">
    <source>
        <dbReference type="Pfam" id="PF00263"/>
    </source>
</evidence>
<feature type="signal peptide" evidence="8">
    <location>
        <begin position="1"/>
        <end position="27"/>
    </location>
</feature>
<dbReference type="AlphaFoldDB" id="A0A5K7YL22"/>
<name>A0A5K7YL22_9BACT</name>
<dbReference type="KEGG" id="dalk:DSCA_09240"/>
<dbReference type="Pfam" id="PF03958">
    <property type="entry name" value="Secretin_N"/>
    <property type="match status" value="1"/>
</dbReference>
<dbReference type="NCBIfam" id="TIGR02515">
    <property type="entry name" value="IV_pilus_PilQ"/>
    <property type="match status" value="1"/>
</dbReference>
<evidence type="ECO:0000313" key="11">
    <source>
        <dbReference type="EMBL" id="BBO66994.1"/>
    </source>
</evidence>
<evidence type="ECO:0000256" key="3">
    <source>
        <dbReference type="ARBA" id="ARBA00022729"/>
    </source>
</evidence>
<proteinExistence type="inferred from homology"/>
<organism evidence="11 12">
    <name type="scientific">Desulfosarcina alkanivorans</name>
    <dbReference type="NCBI Taxonomy" id="571177"/>
    <lineage>
        <taxon>Bacteria</taxon>
        <taxon>Pseudomonadati</taxon>
        <taxon>Thermodesulfobacteriota</taxon>
        <taxon>Desulfobacteria</taxon>
        <taxon>Desulfobacterales</taxon>
        <taxon>Desulfosarcinaceae</taxon>
        <taxon>Desulfosarcina</taxon>
    </lineage>
</organism>
<dbReference type="InterPro" id="IPR038591">
    <property type="entry name" value="NolW-like_sf"/>
</dbReference>
<comment type="similarity">
    <text evidence="6">Belongs to the bacterial secretin family.</text>
</comment>
<evidence type="ECO:0000256" key="4">
    <source>
        <dbReference type="ARBA" id="ARBA00023136"/>
    </source>
</evidence>
<feature type="domain" description="NolW-like" evidence="10">
    <location>
        <begin position="189"/>
        <end position="256"/>
    </location>
</feature>
<comment type="subcellular location">
    <subcellularLocation>
        <location evidence="7">Cell outer membrane</location>
    </subcellularLocation>
    <subcellularLocation>
        <location evidence="1">Membrane</location>
    </subcellularLocation>
</comment>
<dbReference type="InterPro" id="IPR051808">
    <property type="entry name" value="Type_IV_pilus_biogenesis"/>
</dbReference>
<keyword evidence="5" id="KW-0998">Cell outer membrane</keyword>
<evidence type="ECO:0000256" key="1">
    <source>
        <dbReference type="ARBA" id="ARBA00004370"/>
    </source>
</evidence>
<dbReference type="Pfam" id="PF00263">
    <property type="entry name" value="Secretin"/>
    <property type="match status" value="1"/>
</dbReference>
<dbReference type="GO" id="GO:0009306">
    <property type="term" value="P:protein secretion"/>
    <property type="evidence" value="ECO:0007669"/>
    <property type="project" value="InterPro"/>
</dbReference>
<dbReference type="InterPro" id="IPR013355">
    <property type="entry name" value="Pilus_4_PilQ"/>
</dbReference>
<evidence type="ECO:0000313" key="12">
    <source>
        <dbReference type="Proteomes" id="UP000427906"/>
    </source>
</evidence>